<feature type="transmembrane region" description="Helical" evidence="7">
    <location>
        <begin position="85"/>
        <end position="108"/>
    </location>
</feature>
<dbReference type="AlphaFoldDB" id="A0A523BEC0"/>
<comment type="caution">
    <text evidence="7">Lacks conserved residue(s) required for the propagation of feature annotation.</text>
</comment>
<keyword evidence="5 7" id="KW-1133">Transmembrane helix</keyword>
<accession>A0A523BEC0</accession>
<evidence type="ECO:0000256" key="7">
    <source>
        <dbReference type="RuleBase" id="RU362048"/>
    </source>
</evidence>
<dbReference type="EMBL" id="QNVH01000016">
    <property type="protein sequence ID" value="TDA39291.1"/>
    <property type="molecule type" value="Genomic_DNA"/>
</dbReference>
<comment type="caution">
    <text evidence="8">The sequence shown here is derived from an EMBL/GenBank/DDBJ whole genome shotgun (WGS) entry which is preliminary data.</text>
</comment>
<evidence type="ECO:0000256" key="2">
    <source>
        <dbReference type="ARBA" id="ARBA00009784"/>
    </source>
</evidence>
<evidence type="ECO:0000256" key="3">
    <source>
        <dbReference type="ARBA" id="ARBA00022475"/>
    </source>
</evidence>
<name>A0A523BEC0_9CREN</name>
<feature type="transmembrane region" description="Helical" evidence="7">
    <location>
        <begin position="114"/>
        <end position="134"/>
    </location>
</feature>
<keyword evidence="4 7" id="KW-0812">Transmembrane</keyword>
<dbReference type="PANTHER" id="PTHR33508">
    <property type="entry name" value="UPF0056 MEMBRANE PROTEIN YHCE"/>
    <property type="match status" value="1"/>
</dbReference>
<feature type="transmembrane region" description="Helical" evidence="7">
    <location>
        <begin position="55"/>
        <end position="73"/>
    </location>
</feature>
<feature type="transmembrane region" description="Helical" evidence="7">
    <location>
        <begin position="27"/>
        <end position="49"/>
    </location>
</feature>
<feature type="transmembrane region" description="Helical" evidence="7">
    <location>
        <begin position="155"/>
        <end position="177"/>
    </location>
</feature>
<dbReference type="GO" id="GO:0005886">
    <property type="term" value="C:plasma membrane"/>
    <property type="evidence" value="ECO:0007669"/>
    <property type="project" value="UniProtKB-SubCell"/>
</dbReference>
<protein>
    <recommendedName>
        <fullName evidence="7">UPF0056 membrane protein</fullName>
    </recommendedName>
</protein>
<organism evidence="8 9">
    <name type="scientific">Thermoproteota archaeon</name>
    <dbReference type="NCBI Taxonomy" id="2056631"/>
    <lineage>
        <taxon>Archaea</taxon>
        <taxon>Thermoproteota</taxon>
    </lineage>
</organism>
<keyword evidence="3" id="KW-1003">Cell membrane</keyword>
<evidence type="ECO:0000256" key="5">
    <source>
        <dbReference type="ARBA" id="ARBA00022989"/>
    </source>
</evidence>
<dbReference type="Pfam" id="PF01914">
    <property type="entry name" value="MarC"/>
    <property type="match status" value="1"/>
</dbReference>
<reference evidence="8 9" key="1">
    <citation type="journal article" date="2019" name="Nat. Microbiol.">
        <title>Expanding anaerobic alkane metabolism in the domain of Archaea.</title>
        <authorList>
            <person name="Wang Y."/>
            <person name="Wegener G."/>
            <person name="Hou J."/>
            <person name="Wang F."/>
            <person name="Xiao X."/>
        </authorList>
    </citation>
    <scope>NUCLEOTIDE SEQUENCE [LARGE SCALE GENOMIC DNA]</scope>
    <source>
        <strain evidence="8">WYZ-LMO10</strain>
    </source>
</reference>
<dbReference type="Proteomes" id="UP000315399">
    <property type="component" value="Unassembled WGS sequence"/>
</dbReference>
<sequence length="178" mass="19334">MGNIPLFQTFTATLDSTKKRRIINRSVIIAMAILGFFALGGFLVFEIFNISINDFRIAGGILLFILSIEGLLGKEEARWISSEDVAVVPLATPLMAGPGAIYTVIYLMQGPYGATVTLFAILSNIIIQWVLLFYSERVLRTIGKTGSTIISRIMAFILSAIAIGMIREGITGILASLT</sequence>
<comment type="subcellular location">
    <subcellularLocation>
        <location evidence="1 7">Cell membrane</location>
        <topology evidence="1 7">Multi-pass membrane protein</topology>
    </subcellularLocation>
</comment>
<comment type="similarity">
    <text evidence="2 7">Belongs to the UPF0056 (MarC) family.</text>
</comment>
<dbReference type="NCBIfam" id="TIGR00427">
    <property type="entry name" value="NAAT family transporter"/>
    <property type="match status" value="1"/>
</dbReference>
<proteinExistence type="inferred from homology"/>
<keyword evidence="6 7" id="KW-0472">Membrane</keyword>
<evidence type="ECO:0000256" key="1">
    <source>
        <dbReference type="ARBA" id="ARBA00004651"/>
    </source>
</evidence>
<dbReference type="InterPro" id="IPR002771">
    <property type="entry name" value="Multi_antbiot-R_MarC"/>
</dbReference>
<evidence type="ECO:0000313" key="9">
    <source>
        <dbReference type="Proteomes" id="UP000315399"/>
    </source>
</evidence>
<gene>
    <name evidence="8" type="ORF">DSO08_02530</name>
</gene>
<evidence type="ECO:0000256" key="6">
    <source>
        <dbReference type="ARBA" id="ARBA00023136"/>
    </source>
</evidence>
<evidence type="ECO:0000313" key="8">
    <source>
        <dbReference type="EMBL" id="TDA39291.1"/>
    </source>
</evidence>
<evidence type="ECO:0000256" key="4">
    <source>
        <dbReference type="ARBA" id="ARBA00022692"/>
    </source>
</evidence>
<dbReference type="PANTHER" id="PTHR33508:SF1">
    <property type="entry name" value="UPF0056 MEMBRANE PROTEIN YHCE"/>
    <property type="match status" value="1"/>
</dbReference>